<proteinExistence type="predicted"/>
<accession>A0A067SGL8</accession>
<protein>
    <recommendedName>
        <fullName evidence="4">G-protein coupled receptors family 1 profile domain-containing protein</fullName>
    </recommendedName>
</protein>
<dbReference type="AlphaFoldDB" id="A0A067SGL8"/>
<organism evidence="2 3">
    <name type="scientific">Galerina marginata (strain CBS 339.88)</name>
    <dbReference type="NCBI Taxonomy" id="685588"/>
    <lineage>
        <taxon>Eukaryota</taxon>
        <taxon>Fungi</taxon>
        <taxon>Dikarya</taxon>
        <taxon>Basidiomycota</taxon>
        <taxon>Agaricomycotina</taxon>
        <taxon>Agaricomycetes</taxon>
        <taxon>Agaricomycetidae</taxon>
        <taxon>Agaricales</taxon>
        <taxon>Agaricineae</taxon>
        <taxon>Strophariaceae</taxon>
        <taxon>Galerina</taxon>
    </lineage>
</organism>
<dbReference type="EMBL" id="KL142419">
    <property type="protein sequence ID" value="KDR66879.1"/>
    <property type="molecule type" value="Genomic_DNA"/>
</dbReference>
<evidence type="ECO:0000313" key="3">
    <source>
        <dbReference type="Proteomes" id="UP000027222"/>
    </source>
</evidence>
<dbReference type="Proteomes" id="UP000027222">
    <property type="component" value="Unassembled WGS sequence"/>
</dbReference>
<feature type="transmembrane region" description="Helical" evidence="1">
    <location>
        <begin position="27"/>
        <end position="52"/>
    </location>
</feature>
<feature type="transmembrane region" description="Helical" evidence="1">
    <location>
        <begin position="134"/>
        <end position="154"/>
    </location>
</feature>
<keyword evidence="1" id="KW-0812">Transmembrane</keyword>
<feature type="transmembrane region" description="Helical" evidence="1">
    <location>
        <begin position="236"/>
        <end position="255"/>
    </location>
</feature>
<reference evidence="3" key="1">
    <citation type="journal article" date="2014" name="Proc. Natl. Acad. Sci. U.S.A.">
        <title>Extensive sampling of basidiomycete genomes demonstrates inadequacy of the white-rot/brown-rot paradigm for wood decay fungi.</title>
        <authorList>
            <person name="Riley R."/>
            <person name="Salamov A.A."/>
            <person name="Brown D.W."/>
            <person name="Nagy L.G."/>
            <person name="Floudas D."/>
            <person name="Held B.W."/>
            <person name="Levasseur A."/>
            <person name="Lombard V."/>
            <person name="Morin E."/>
            <person name="Otillar R."/>
            <person name="Lindquist E.A."/>
            <person name="Sun H."/>
            <person name="LaButti K.M."/>
            <person name="Schmutz J."/>
            <person name="Jabbour D."/>
            <person name="Luo H."/>
            <person name="Baker S.E."/>
            <person name="Pisabarro A.G."/>
            <person name="Walton J.D."/>
            <person name="Blanchette R.A."/>
            <person name="Henrissat B."/>
            <person name="Martin F."/>
            <person name="Cullen D."/>
            <person name="Hibbett D.S."/>
            <person name="Grigoriev I.V."/>
        </authorList>
    </citation>
    <scope>NUCLEOTIDE SEQUENCE [LARGE SCALE GENOMIC DNA]</scope>
    <source>
        <strain evidence="3">CBS 339.88</strain>
    </source>
</reference>
<keyword evidence="1" id="KW-0472">Membrane</keyword>
<feature type="transmembrane region" description="Helical" evidence="1">
    <location>
        <begin position="174"/>
        <end position="198"/>
    </location>
</feature>
<keyword evidence="1" id="KW-1133">Transmembrane helix</keyword>
<name>A0A067SGL8_GALM3</name>
<feature type="transmembrane region" description="Helical" evidence="1">
    <location>
        <begin position="104"/>
        <end position="122"/>
    </location>
</feature>
<evidence type="ECO:0008006" key="4">
    <source>
        <dbReference type="Google" id="ProtNLM"/>
    </source>
</evidence>
<dbReference type="HOGENOM" id="CLU_060549_3_1_1"/>
<dbReference type="STRING" id="685588.A0A067SGL8"/>
<keyword evidence="3" id="KW-1185">Reference proteome</keyword>
<evidence type="ECO:0000256" key="1">
    <source>
        <dbReference type="SAM" id="Phobius"/>
    </source>
</evidence>
<evidence type="ECO:0000313" key="2">
    <source>
        <dbReference type="EMBL" id="KDR66879.1"/>
    </source>
</evidence>
<gene>
    <name evidence="2" type="ORF">GALMADRAFT_147530</name>
</gene>
<sequence length="367" mass="40677">MSNASLALPVARTMVLPSDYILNPVDAYRLTIGTYFTIGALSVFIWDTFFNLQHDYQLVRADHTCIASAIYFVSRVSTLAFALMETILLTMPIQDCRRYQVATIFFYNLFIASTMLLSYFRVCAVWNRNSIIKGLFGFLWFAGFCGSLTSAAGIVSSHWPKGSPYCTERTAGEFVAAAILGPLVNHFSVFVAITYGVCRTCAGNHDKLTIRAGYRVFVLGESLPAFSKAILQTCQLCYLAAMLSGVAAVIWFYVFSSNPSYRLAMFVPYAVAVNIMFSWVFRKGKLGMCAMSGRFTDRPVCPSTLAKTSEPCTLTRERSPTCSSNDSIRGSPIPVEINIHEVVESKTDYPNPEDEKGVDTFDVSFTV</sequence>
<dbReference type="OrthoDB" id="3038990at2759"/>
<feature type="transmembrane region" description="Helical" evidence="1">
    <location>
        <begin position="64"/>
        <end position="84"/>
    </location>
</feature>
<feature type="transmembrane region" description="Helical" evidence="1">
    <location>
        <begin position="261"/>
        <end position="281"/>
    </location>
</feature>